<accession>A0A809X3S9</accession>
<reference evidence="2" key="3">
    <citation type="submission" date="2020-05" db="EMBL/GenBank/DDBJ databases">
        <title>Complete genome sequence of Bradyrhizobium diazoefficiens XF4 isolated from soybean nodule.</title>
        <authorList>
            <person name="Noda R."/>
            <person name="Kakizaki K."/>
            <person name="Minamisawa K."/>
        </authorList>
    </citation>
    <scope>NUCLEOTIDE SEQUENCE</scope>
    <source>
        <strain evidence="2">XF4</strain>
    </source>
</reference>
<evidence type="ECO:0000313" key="2">
    <source>
        <dbReference type="EMBL" id="BCE48422.1"/>
    </source>
</evidence>
<evidence type="ECO:0000313" key="1">
    <source>
        <dbReference type="EMBL" id="BCE22157.1"/>
    </source>
</evidence>
<evidence type="ECO:0000313" key="3">
    <source>
        <dbReference type="EMBL" id="BCE91938.1"/>
    </source>
</evidence>
<gene>
    <name evidence="3" type="ORF">XF10B_47360</name>
    <name evidence="1" type="ORF">XF1B_48380</name>
    <name evidence="2" type="ORF">XF4B_47710</name>
</gene>
<sequence length="111" mass="12533">MARTGNYQIPFDEAGNQLHYPEVWTFVNGKRGDVVWRDNVPFQAKLTYTGFNRGRSAAYLDFTDENGKSVTFFMKDFDKLVPHLSGGAVTGTFIFVKRGQNYGCQLIEPVA</sequence>
<dbReference type="EMBL" id="AP023094">
    <property type="protein sequence ID" value="BCE48422.1"/>
    <property type="molecule type" value="Genomic_DNA"/>
</dbReference>
<dbReference type="EMBL" id="AP023091">
    <property type="protein sequence ID" value="BCE22157.1"/>
    <property type="molecule type" value="Genomic_DNA"/>
</dbReference>
<dbReference type="AlphaFoldDB" id="A0A809X3S9"/>
<proteinExistence type="predicted"/>
<protein>
    <submittedName>
        <fullName evidence="1">Uncharacterized protein</fullName>
    </submittedName>
</protein>
<name>A0A809X3S9_9BRAD</name>
<reference evidence="1" key="1">
    <citation type="submission" date="2020-05" db="EMBL/GenBank/DDBJ databases">
        <title>Complete genome sequence of Bradyrhizobium diazoefficiens XF1 isolated from soybean nodule.</title>
        <authorList>
            <person name="Noda R."/>
            <person name="Kakizaki K."/>
            <person name="Minamisawa K."/>
        </authorList>
    </citation>
    <scope>NUCLEOTIDE SEQUENCE</scope>
    <source>
        <strain evidence="1">XF1</strain>
    </source>
</reference>
<reference evidence="3" key="2">
    <citation type="submission" date="2020-05" db="EMBL/GenBank/DDBJ databases">
        <title>Complete genome sequence of Bradyrhizobium diazoefficiens XF10 isolated from soybean nodule.</title>
        <authorList>
            <person name="Noda R."/>
            <person name="Kakizaki K."/>
            <person name="Minamisawa K."/>
        </authorList>
    </citation>
    <scope>NUCLEOTIDE SEQUENCE</scope>
    <source>
        <strain evidence="3">XF10</strain>
    </source>
</reference>
<dbReference type="EMBL" id="AP023099">
    <property type="protein sequence ID" value="BCE91938.1"/>
    <property type="molecule type" value="Genomic_DNA"/>
</dbReference>
<organism evidence="1">
    <name type="scientific">Bradyrhizobium diazoefficiens</name>
    <dbReference type="NCBI Taxonomy" id="1355477"/>
    <lineage>
        <taxon>Bacteria</taxon>
        <taxon>Pseudomonadati</taxon>
        <taxon>Pseudomonadota</taxon>
        <taxon>Alphaproteobacteria</taxon>
        <taxon>Hyphomicrobiales</taxon>
        <taxon>Nitrobacteraceae</taxon>
        <taxon>Bradyrhizobium</taxon>
    </lineage>
</organism>